<name>A0A1R1PP17_ZANCU</name>
<dbReference type="AlphaFoldDB" id="A0A1R1PP17"/>
<keyword evidence="3" id="KW-1185">Reference proteome</keyword>
<organism evidence="2 3">
    <name type="scientific">Zancudomyces culisetae</name>
    <name type="common">Gut fungus</name>
    <name type="synonym">Smittium culisetae</name>
    <dbReference type="NCBI Taxonomy" id="1213189"/>
    <lineage>
        <taxon>Eukaryota</taxon>
        <taxon>Fungi</taxon>
        <taxon>Fungi incertae sedis</taxon>
        <taxon>Zoopagomycota</taxon>
        <taxon>Kickxellomycotina</taxon>
        <taxon>Harpellomycetes</taxon>
        <taxon>Harpellales</taxon>
        <taxon>Legeriomycetaceae</taxon>
        <taxon>Zancudomyces</taxon>
    </lineage>
</organism>
<gene>
    <name evidence="2" type="ORF">AX774_g3808</name>
</gene>
<protein>
    <submittedName>
        <fullName evidence="2">Uncharacterized protein</fullName>
    </submittedName>
</protein>
<reference evidence="3" key="1">
    <citation type="submission" date="2017-01" db="EMBL/GenBank/DDBJ databases">
        <authorList>
            <person name="Wang Y."/>
            <person name="White M."/>
            <person name="Kvist S."/>
            <person name="Moncalvo J.-M."/>
        </authorList>
    </citation>
    <scope>NUCLEOTIDE SEQUENCE [LARGE SCALE GENOMIC DNA]</scope>
    <source>
        <strain evidence="3">COL-18-3</strain>
    </source>
</reference>
<accession>A0A1R1PP17</accession>
<dbReference type="Proteomes" id="UP000188320">
    <property type="component" value="Unassembled WGS sequence"/>
</dbReference>
<feature type="compositionally biased region" description="Basic and acidic residues" evidence="1">
    <location>
        <begin position="15"/>
        <end position="28"/>
    </location>
</feature>
<sequence>MISEFYIVSSGVNDYPDHVRERGRNSKEGRKRTQREELEKKARDAEKRRDAYYNRVSEKCKRHNKYAEVVARAQKDSDGRASAYLLESSLNEQQNRVATRREKRLQEIVDKNRKSIQHARRVSFDNRID</sequence>
<evidence type="ECO:0000313" key="3">
    <source>
        <dbReference type="Proteomes" id="UP000188320"/>
    </source>
</evidence>
<comment type="caution">
    <text evidence="2">The sequence shown here is derived from an EMBL/GenBank/DDBJ whole genome shotgun (WGS) entry which is preliminary data.</text>
</comment>
<feature type="compositionally biased region" description="Basic and acidic residues" evidence="1">
    <location>
        <begin position="34"/>
        <end position="50"/>
    </location>
</feature>
<evidence type="ECO:0000256" key="1">
    <source>
        <dbReference type="SAM" id="MobiDB-lite"/>
    </source>
</evidence>
<feature type="region of interest" description="Disordered" evidence="1">
    <location>
        <begin position="13"/>
        <end position="50"/>
    </location>
</feature>
<dbReference type="EMBL" id="LSSK01000612">
    <property type="protein sequence ID" value="OMH82709.1"/>
    <property type="molecule type" value="Genomic_DNA"/>
</dbReference>
<proteinExistence type="predicted"/>
<evidence type="ECO:0000313" key="2">
    <source>
        <dbReference type="EMBL" id="OMH82709.1"/>
    </source>
</evidence>